<dbReference type="Pfam" id="PF19732">
    <property type="entry name" value="SpoIIE_N"/>
    <property type="match status" value="1"/>
</dbReference>
<dbReference type="GO" id="GO:0004722">
    <property type="term" value="F:protein serine/threonine phosphatase activity"/>
    <property type="evidence" value="ECO:0007669"/>
    <property type="project" value="UniProtKB-EC"/>
</dbReference>
<evidence type="ECO:0000313" key="7">
    <source>
        <dbReference type="Proteomes" id="UP000474042"/>
    </source>
</evidence>
<dbReference type="EMBL" id="LRDH01000166">
    <property type="protein sequence ID" value="PPV12021.1"/>
    <property type="molecule type" value="Genomic_DNA"/>
</dbReference>
<feature type="domain" description="PPM-type phosphatase" evidence="3">
    <location>
        <begin position="581"/>
        <end position="794"/>
    </location>
</feature>
<dbReference type="EMBL" id="WOFV02000058">
    <property type="protein sequence ID" value="NAS19151.1"/>
    <property type="molecule type" value="Genomic_DNA"/>
</dbReference>
<keyword evidence="1 4" id="KW-0378">Hydrolase</keyword>
<accession>A0A2S7F5P5</accession>
<evidence type="ECO:0000256" key="1">
    <source>
        <dbReference type="ARBA" id="ARBA00022801"/>
    </source>
</evidence>
<protein>
    <submittedName>
        <fullName evidence="5">Stage II sporulation protein E</fullName>
        <ecNumber evidence="4">3.1.3.16</ecNumber>
    </submittedName>
</protein>
<keyword evidence="2" id="KW-1133">Transmembrane helix</keyword>
<evidence type="ECO:0000313" key="4">
    <source>
        <dbReference type="EMBL" id="NAS19151.1"/>
    </source>
</evidence>
<reference evidence="4 7" key="2">
    <citation type="submission" date="2020-01" db="EMBL/GenBank/DDBJ databases">
        <title>Genome sequence of a 1,3-propanediol producer, Clostridium butyricum S3.</title>
        <authorList>
            <person name="Zhou J."/>
        </authorList>
    </citation>
    <scope>NUCLEOTIDE SEQUENCE [LARGE SCALE GENOMIC DNA]</scope>
    <source>
        <strain evidence="4 7">S3</strain>
    </source>
</reference>
<dbReference type="InterPro" id="IPR014221">
    <property type="entry name" value="SpoII_E"/>
</dbReference>
<feature type="transmembrane region" description="Helical" evidence="2">
    <location>
        <begin position="29"/>
        <end position="49"/>
    </location>
</feature>
<keyword evidence="2" id="KW-0812">Transmembrane</keyword>
<comment type="caution">
    <text evidence="5">The sequence shown here is derived from an EMBL/GenBank/DDBJ whole genome shotgun (WGS) entry which is preliminary data.</text>
</comment>
<dbReference type="SMART" id="SM00331">
    <property type="entry name" value="PP2C_SIG"/>
    <property type="match status" value="1"/>
</dbReference>
<dbReference type="Proteomes" id="UP000238081">
    <property type="component" value="Unassembled WGS sequence"/>
</dbReference>
<proteinExistence type="predicted"/>
<dbReference type="InterPro" id="IPR001932">
    <property type="entry name" value="PPM-type_phosphatase-like_dom"/>
</dbReference>
<dbReference type="InterPro" id="IPR052016">
    <property type="entry name" value="Bact_Sigma-Reg"/>
</dbReference>
<organism evidence="5 6">
    <name type="scientific">Clostridium butyricum</name>
    <dbReference type="NCBI Taxonomy" id="1492"/>
    <lineage>
        <taxon>Bacteria</taxon>
        <taxon>Bacillati</taxon>
        <taxon>Bacillota</taxon>
        <taxon>Clostridia</taxon>
        <taxon>Eubacteriales</taxon>
        <taxon>Clostridiaceae</taxon>
        <taxon>Clostridium</taxon>
    </lineage>
</organism>
<dbReference type="InterPro" id="IPR036457">
    <property type="entry name" value="PPM-type-like_dom_sf"/>
</dbReference>
<dbReference type="AlphaFoldDB" id="A0A2S7F5P5"/>
<dbReference type="EC" id="3.1.3.16" evidence="4"/>
<dbReference type="SUPFAM" id="SSF81606">
    <property type="entry name" value="PP2C-like"/>
    <property type="match status" value="1"/>
</dbReference>
<feature type="transmembrane region" description="Helical" evidence="2">
    <location>
        <begin position="215"/>
        <end position="245"/>
    </location>
</feature>
<dbReference type="PANTHER" id="PTHR43156:SF2">
    <property type="entry name" value="STAGE II SPORULATION PROTEIN E"/>
    <property type="match status" value="1"/>
</dbReference>
<dbReference type="Proteomes" id="UP000474042">
    <property type="component" value="Unassembled WGS sequence"/>
</dbReference>
<dbReference type="NCBIfam" id="TIGR02865">
    <property type="entry name" value="spore_II_E"/>
    <property type="match status" value="1"/>
</dbReference>
<feature type="transmembrane region" description="Helical" evidence="2">
    <location>
        <begin position="189"/>
        <end position="209"/>
    </location>
</feature>
<dbReference type="Pfam" id="PF07228">
    <property type="entry name" value="SpoIIE"/>
    <property type="match status" value="1"/>
</dbReference>
<reference evidence="5 6" key="1">
    <citation type="submission" date="2016-01" db="EMBL/GenBank/DDBJ databases">
        <title>Characterization of the Clostridium difficile lineages that are prevalent in Hong Kong and China.</title>
        <authorList>
            <person name="Kwok J.S.-L."/>
            <person name="Lam W.-Y."/>
            <person name="Ip M."/>
            <person name="Chan T.-F."/>
            <person name="Hawkey P.M."/>
            <person name="Tsui S.K.-W."/>
        </authorList>
    </citation>
    <scope>NUCLEOTIDE SEQUENCE [LARGE SCALE GENOMIC DNA]</scope>
    <source>
        <strain evidence="5 6">300064</strain>
    </source>
</reference>
<sequence>MQYELNVNKYEEVKNLQKTKGKLNLKLPIVNLTLIFLIGILLGRVSLLLNQSDSKGIAPFGIAYLMAVSVRNSKQKDVSAGIGVLLGYLTVNSLLSDGNMYLISIGVLTLSYLIIPASKKIRKEILGFVLILSTFFIYGMVVNKYEVGVNITLCLIETVMIMPIYYVIKYAVDSIEEFDYKYLFSTEQLVSIGILFCLIVSGIGNVTIMDYSLKNIFALLLVLCVAYLGGAAYGAMIGVSMGVILGVASNDMMWSIGFFSVGGLIVGIFKDTGKIFSILAGIIIYFALGLYSNVLSFKFGVEVLASCALFLCIPRAAFKSIEVEINPDRKREFIDEGKLNSIREEFTFKLRELTTVLGTVSNCLGAATENEKLLMKGKGSALVENLADRCCSKCENRPACWDREFAQTYNSFQALIQSYEENTICMPADLEKKCVQSFTLLRNVENIVDNNTVNETIKERLAEGRKLLSYHIDSISNTLDDLLNDFKKQVIVNTDLEKRVRLALNKKSVNYNDIFCYTDINGKIKIKISMDDYKGDEHLNKKVIPLLNSLTRKKLCVCEEESRLNSENDEYIISIQEEATFYMVSYNSMVPKNGENQIGDSYTFGNTKDGCYMTILSDGMGFGPEAGQESKATVDLVERFIEAGFDENITVNTVNSIMGMRFAEDEKYATLDLNKVDLYSGEAVFVKIGAAPTFIKRGNEIKIINSKNLPFGLVDEVDVEVIKEELQAGDIIVSVSDGILDIDKSNIEEKTWVEDYLSNANSDPRELSERILSKAKELSGGTVKDDMTVVVSKVYLAS</sequence>
<evidence type="ECO:0000259" key="3">
    <source>
        <dbReference type="SMART" id="SM00331"/>
    </source>
</evidence>
<keyword evidence="2" id="KW-0472">Membrane</keyword>
<feature type="transmembrane region" description="Helical" evidence="2">
    <location>
        <begin position="275"/>
        <end position="292"/>
    </location>
</feature>
<feature type="transmembrane region" description="Helical" evidence="2">
    <location>
        <begin position="101"/>
        <end position="118"/>
    </location>
</feature>
<feature type="transmembrane region" description="Helical" evidence="2">
    <location>
        <begin position="147"/>
        <end position="168"/>
    </location>
</feature>
<evidence type="ECO:0000256" key="2">
    <source>
        <dbReference type="SAM" id="Phobius"/>
    </source>
</evidence>
<evidence type="ECO:0000313" key="6">
    <source>
        <dbReference type="Proteomes" id="UP000238081"/>
    </source>
</evidence>
<dbReference type="Gene3D" id="3.60.40.10">
    <property type="entry name" value="PPM-type phosphatase domain"/>
    <property type="match status" value="1"/>
</dbReference>
<dbReference type="RefSeq" id="WP_104675711.1">
    <property type="nucleotide sequence ID" value="NZ_CANCWB010000015.1"/>
</dbReference>
<feature type="transmembrane region" description="Helical" evidence="2">
    <location>
        <begin position="125"/>
        <end position="141"/>
    </location>
</feature>
<dbReference type="InterPro" id="IPR045768">
    <property type="entry name" value="SpoIIE_N"/>
</dbReference>
<evidence type="ECO:0000313" key="5">
    <source>
        <dbReference type="EMBL" id="PPV12021.1"/>
    </source>
</evidence>
<name>A0A2S7F5P5_CLOBU</name>
<feature type="transmembrane region" description="Helical" evidence="2">
    <location>
        <begin position="252"/>
        <end position="269"/>
    </location>
</feature>
<dbReference type="PANTHER" id="PTHR43156">
    <property type="entry name" value="STAGE II SPORULATION PROTEIN E-RELATED"/>
    <property type="match status" value="1"/>
</dbReference>
<gene>
    <name evidence="4" type="primary">spoIIE</name>
    <name evidence="5" type="ORF">AWN73_20015</name>
    <name evidence="4" type="ORF">GND98_015060</name>
</gene>